<organism evidence="4">
    <name type="scientific">Nocardia globerula</name>
    <dbReference type="NCBI Taxonomy" id="1818"/>
    <lineage>
        <taxon>Bacteria</taxon>
        <taxon>Bacillati</taxon>
        <taxon>Actinomycetota</taxon>
        <taxon>Actinomycetes</taxon>
        <taxon>Mycobacteriales</taxon>
        <taxon>Nocardiaceae</taxon>
        <taxon>Nocardia</taxon>
    </lineage>
</organism>
<dbReference type="PRINTS" id="PR00081">
    <property type="entry name" value="GDHRDH"/>
</dbReference>
<evidence type="ECO:0000313" key="4">
    <source>
        <dbReference type="EMBL" id="TYQ06125.1"/>
    </source>
</evidence>
<keyword evidence="3" id="KW-0520">NAD</keyword>
<comment type="caution">
    <text evidence="4">The sequence shown here is derived from an EMBL/GenBank/DDBJ whole genome shotgun (WGS) entry which is preliminary data.</text>
</comment>
<comment type="similarity">
    <text evidence="1">Belongs to the short-chain dehydrogenases/reductases (SDR) family.</text>
</comment>
<evidence type="ECO:0000256" key="3">
    <source>
        <dbReference type="ARBA" id="ARBA00023027"/>
    </source>
</evidence>
<dbReference type="FunFam" id="3.40.50.720:FF:000084">
    <property type="entry name" value="Short-chain dehydrogenase reductase"/>
    <property type="match status" value="1"/>
</dbReference>
<gene>
    <name evidence="4" type="ORF">FNL38_102257</name>
</gene>
<dbReference type="Gene3D" id="3.40.50.720">
    <property type="entry name" value="NAD(P)-binding Rossmann-like Domain"/>
    <property type="match status" value="1"/>
</dbReference>
<dbReference type="SUPFAM" id="SSF51735">
    <property type="entry name" value="NAD(P)-binding Rossmann-fold domains"/>
    <property type="match status" value="1"/>
</dbReference>
<dbReference type="PANTHER" id="PTHR42760">
    <property type="entry name" value="SHORT-CHAIN DEHYDROGENASES/REDUCTASES FAMILY MEMBER"/>
    <property type="match status" value="1"/>
</dbReference>
<protein>
    <submittedName>
        <fullName evidence="4">SDR family mycofactocin-dependent oxidoreductase</fullName>
    </submittedName>
</protein>
<dbReference type="GO" id="GO:0016616">
    <property type="term" value="F:oxidoreductase activity, acting on the CH-OH group of donors, NAD or NADP as acceptor"/>
    <property type="evidence" value="ECO:0007669"/>
    <property type="project" value="TreeGrafter"/>
</dbReference>
<evidence type="ECO:0000256" key="1">
    <source>
        <dbReference type="ARBA" id="ARBA00006484"/>
    </source>
</evidence>
<accession>A0A652YSN5</accession>
<dbReference type="PANTHER" id="PTHR42760:SF133">
    <property type="entry name" value="3-OXOACYL-[ACYL-CARRIER-PROTEIN] REDUCTASE"/>
    <property type="match status" value="1"/>
</dbReference>
<dbReference type="Pfam" id="PF13561">
    <property type="entry name" value="adh_short_C2"/>
    <property type="match status" value="1"/>
</dbReference>
<dbReference type="InterPro" id="IPR002347">
    <property type="entry name" value="SDR_fam"/>
</dbReference>
<reference evidence="4" key="1">
    <citation type="submission" date="2019-07" db="EMBL/GenBank/DDBJ databases">
        <title>Genomic Encyclopedia of Type Strains, Phase IV (KMG-IV): sequencing the most valuable type-strain genomes for metagenomic binning, comparative biology and taxonomic classification.</title>
        <authorList>
            <person name="Goeker M."/>
        </authorList>
    </citation>
    <scope>NUCLEOTIDE SEQUENCE</scope>
    <source>
        <strain evidence="4">DSM 44596</strain>
    </source>
</reference>
<dbReference type="AlphaFoldDB" id="A0A652YSN5"/>
<keyword evidence="2" id="KW-0560">Oxidoreductase</keyword>
<dbReference type="EMBL" id="VNIQ01000002">
    <property type="protein sequence ID" value="TYQ06125.1"/>
    <property type="molecule type" value="Genomic_DNA"/>
</dbReference>
<dbReference type="CDD" id="cd05233">
    <property type="entry name" value="SDR_c"/>
    <property type="match status" value="1"/>
</dbReference>
<name>A0A652YSN5_NOCGL</name>
<evidence type="ECO:0000256" key="2">
    <source>
        <dbReference type="ARBA" id="ARBA00023002"/>
    </source>
</evidence>
<dbReference type="InterPro" id="IPR036291">
    <property type="entry name" value="NAD(P)-bd_dom_sf"/>
</dbReference>
<proteinExistence type="inferred from homology"/>
<sequence length="278" mass="29678">MNRTQGKVAFVTGAARGQGRSHAVHLAKEGADIIAFDLCEDIATNGYALGTSEDLAQTVKLIEAEGRKVVSAKVDVRDRVGLEKSLSEAVAELGRLDIVVANAGICPLGADVPLQGFIDAFDVDFIGVVNAIHSAIPHLSDGGSIIATGSLAAFMPDGMTSFGGTGYGLAKRMIPNYIRTVAHMLAFKGIRANTIHPSNCNTDMLQSPIMYKLFRDDLENPVLEDVMEGFKSQHPLPTPWMEPFDISHAVVYLASDESRYFTGQEMRVDGGAGLALGL</sequence>
<dbReference type="InterPro" id="IPR023985">
    <property type="entry name" value="SDR_subfam_1"/>
</dbReference>
<dbReference type="NCBIfam" id="TIGR03971">
    <property type="entry name" value="SDR_subfam_1"/>
    <property type="match status" value="1"/>
</dbReference>